<dbReference type="EMBL" id="AZBU02000001">
    <property type="protein sequence ID" value="TMS38785.1"/>
    <property type="molecule type" value="Genomic_DNA"/>
</dbReference>
<proteinExistence type="predicted"/>
<dbReference type="EMBL" id="CM016762">
    <property type="protein sequence ID" value="TMS38785.1"/>
    <property type="molecule type" value="Genomic_DNA"/>
</dbReference>
<accession>A0A4U8V0F8</accession>
<dbReference type="Proteomes" id="UP000298663">
    <property type="component" value="Chromosome X"/>
</dbReference>
<reference evidence="1 2" key="1">
    <citation type="journal article" date="2015" name="Genome Biol.">
        <title>Comparative genomics of Steinernema reveals deeply conserved gene regulatory networks.</title>
        <authorList>
            <person name="Dillman A.R."/>
            <person name="Macchietto M."/>
            <person name="Porter C.F."/>
            <person name="Rogers A."/>
            <person name="Williams B."/>
            <person name="Antoshechkin I."/>
            <person name="Lee M.M."/>
            <person name="Goodwin Z."/>
            <person name="Lu X."/>
            <person name="Lewis E.E."/>
            <person name="Goodrich-Blair H."/>
            <person name="Stock S.P."/>
            <person name="Adams B.J."/>
            <person name="Sternberg P.W."/>
            <person name="Mortazavi A."/>
        </authorList>
    </citation>
    <scope>NUCLEOTIDE SEQUENCE [LARGE SCALE GENOMIC DNA]</scope>
    <source>
        <strain evidence="1 2">ALL</strain>
    </source>
</reference>
<name>A0A4U8V0F8_STECR</name>
<evidence type="ECO:0000313" key="2">
    <source>
        <dbReference type="Proteomes" id="UP000298663"/>
    </source>
</evidence>
<protein>
    <submittedName>
        <fullName evidence="1">Uncharacterized protein</fullName>
    </submittedName>
</protein>
<organism evidence="1 2">
    <name type="scientific">Steinernema carpocapsae</name>
    <name type="common">Entomopathogenic nematode</name>
    <dbReference type="NCBI Taxonomy" id="34508"/>
    <lineage>
        <taxon>Eukaryota</taxon>
        <taxon>Metazoa</taxon>
        <taxon>Ecdysozoa</taxon>
        <taxon>Nematoda</taxon>
        <taxon>Chromadorea</taxon>
        <taxon>Rhabditida</taxon>
        <taxon>Tylenchina</taxon>
        <taxon>Panagrolaimomorpha</taxon>
        <taxon>Strongyloidoidea</taxon>
        <taxon>Steinernematidae</taxon>
        <taxon>Steinernema</taxon>
    </lineage>
</organism>
<reference evidence="1 2" key="2">
    <citation type="journal article" date="2019" name="G3 (Bethesda)">
        <title>Hybrid Assembly of the Genome of the Entomopathogenic Nematode Steinernema carpocapsae Identifies the X-Chromosome.</title>
        <authorList>
            <person name="Serra L."/>
            <person name="Macchietto M."/>
            <person name="Macias-Munoz A."/>
            <person name="McGill C.J."/>
            <person name="Rodriguez I.M."/>
            <person name="Rodriguez B."/>
            <person name="Murad R."/>
            <person name="Mortazavi A."/>
        </authorList>
    </citation>
    <scope>NUCLEOTIDE SEQUENCE [LARGE SCALE GENOMIC DNA]</scope>
    <source>
        <strain evidence="1 2">ALL</strain>
    </source>
</reference>
<dbReference type="AlphaFoldDB" id="A0A4U8V0F8"/>
<comment type="caution">
    <text evidence="1">The sequence shown here is derived from an EMBL/GenBank/DDBJ whole genome shotgun (WGS) entry which is preliminary data.</text>
</comment>
<sequence length="151" mass="16680">MQVSLKAASLLWGAELPDSLLLGRCRGSELAALSSLLFLAVSQSVACSQSRRRLLPFVFAPSMITPPPALIDTLIDTKPSTKRTSKQSRAAASSRALFEQQFFVEYNIVRSCLFCAARFFQRTLFISVLGLVVLWSSKPLLTDASCRRVHK</sequence>
<keyword evidence="2" id="KW-1185">Reference proteome</keyword>
<gene>
    <name evidence="1" type="ORF">L596_005430</name>
</gene>
<evidence type="ECO:0000313" key="1">
    <source>
        <dbReference type="EMBL" id="TMS38785.1"/>
    </source>
</evidence>